<keyword evidence="1" id="KW-0732">Signal</keyword>
<name>A0A6A5QS08_AMPQU</name>
<keyword evidence="3" id="KW-1185">Reference proteome</keyword>
<dbReference type="Proteomes" id="UP000800096">
    <property type="component" value="Unassembled WGS sequence"/>
</dbReference>
<proteinExistence type="predicted"/>
<dbReference type="EMBL" id="ML979134">
    <property type="protein sequence ID" value="KAF1918203.1"/>
    <property type="molecule type" value="Genomic_DNA"/>
</dbReference>
<evidence type="ECO:0000313" key="3">
    <source>
        <dbReference type="Proteomes" id="UP000800096"/>
    </source>
</evidence>
<gene>
    <name evidence="2" type="ORF">BDU57DRAFT_514843</name>
</gene>
<protein>
    <recommendedName>
        <fullName evidence="4">Secreted protein</fullName>
    </recommendedName>
</protein>
<accession>A0A6A5QS08</accession>
<sequence>MAPNSATPRTGLLARQSLFASACVAVAACSSAPLAFCCLLPAACCRYPLNAGDSNFRRPLTRCSCCCDKVVLAT</sequence>
<feature type="chain" id="PRO_5025377501" description="Secreted protein" evidence="1">
    <location>
        <begin position="29"/>
        <end position="74"/>
    </location>
</feature>
<reference evidence="2" key="1">
    <citation type="journal article" date="2020" name="Stud. Mycol.">
        <title>101 Dothideomycetes genomes: a test case for predicting lifestyles and emergence of pathogens.</title>
        <authorList>
            <person name="Haridas S."/>
            <person name="Albert R."/>
            <person name="Binder M."/>
            <person name="Bloem J."/>
            <person name="Labutti K."/>
            <person name="Salamov A."/>
            <person name="Andreopoulos B."/>
            <person name="Baker S."/>
            <person name="Barry K."/>
            <person name="Bills G."/>
            <person name="Bluhm B."/>
            <person name="Cannon C."/>
            <person name="Castanera R."/>
            <person name="Culley D."/>
            <person name="Daum C."/>
            <person name="Ezra D."/>
            <person name="Gonzalez J."/>
            <person name="Henrissat B."/>
            <person name="Kuo A."/>
            <person name="Liang C."/>
            <person name="Lipzen A."/>
            <person name="Lutzoni F."/>
            <person name="Magnuson J."/>
            <person name="Mondo S."/>
            <person name="Nolan M."/>
            <person name="Ohm R."/>
            <person name="Pangilinan J."/>
            <person name="Park H.-J."/>
            <person name="Ramirez L."/>
            <person name="Alfaro M."/>
            <person name="Sun H."/>
            <person name="Tritt A."/>
            <person name="Yoshinaga Y."/>
            <person name="Zwiers L.-H."/>
            <person name="Turgeon B."/>
            <person name="Goodwin S."/>
            <person name="Spatafora J."/>
            <person name="Crous P."/>
            <person name="Grigoriev I."/>
        </authorList>
    </citation>
    <scope>NUCLEOTIDE SEQUENCE</scope>
    <source>
        <strain evidence="2">HMLAC05119</strain>
    </source>
</reference>
<dbReference type="AlphaFoldDB" id="A0A6A5QS08"/>
<evidence type="ECO:0000313" key="2">
    <source>
        <dbReference type="EMBL" id="KAF1918203.1"/>
    </source>
</evidence>
<evidence type="ECO:0000256" key="1">
    <source>
        <dbReference type="SAM" id="SignalP"/>
    </source>
</evidence>
<organism evidence="2 3">
    <name type="scientific">Ampelomyces quisqualis</name>
    <name type="common">Powdery mildew agent</name>
    <dbReference type="NCBI Taxonomy" id="50730"/>
    <lineage>
        <taxon>Eukaryota</taxon>
        <taxon>Fungi</taxon>
        <taxon>Dikarya</taxon>
        <taxon>Ascomycota</taxon>
        <taxon>Pezizomycotina</taxon>
        <taxon>Dothideomycetes</taxon>
        <taxon>Pleosporomycetidae</taxon>
        <taxon>Pleosporales</taxon>
        <taxon>Pleosporineae</taxon>
        <taxon>Phaeosphaeriaceae</taxon>
        <taxon>Ampelomyces</taxon>
    </lineage>
</organism>
<feature type="signal peptide" evidence="1">
    <location>
        <begin position="1"/>
        <end position="28"/>
    </location>
</feature>
<evidence type="ECO:0008006" key="4">
    <source>
        <dbReference type="Google" id="ProtNLM"/>
    </source>
</evidence>